<name>A0A9X1CKB6_9BACI</name>
<dbReference type="RefSeq" id="WP_149475991.1">
    <property type="nucleotide sequence ID" value="NZ_JAGGMB010000017.1"/>
</dbReference>
<evidence type="ECO:0000313" key="2">
    <source>
        <dbReference type="EMBL" id="MBP2079498.1"/>
    </source>
</evidence>
<dbReference type="Proteomes" id="UP001138793">
    <property type="component" value="Unassembled WGS sequence"/>
</dbReference>
<evidence type="ECO:0000313" key="3">
    <source>
        <dbReference type="Proteomes" id="UP001138793"/>
    </source>
</evidence>
<feature type="domain" description="DUF4097" evidence="1">
    <location>
        <begin position="47"/>
        <end position="285"/>
    </location>
</feature>
<reference evidence="2" key="1">
    <citation type="submission" date="2021-03" db="EMBL/GenBank/DDBJ databases">
        <title>Genomic Encyclopedia of Type Strains, Phase IV (KMG-IV): sequencing the most valuable type-strain genomes for metagenomic binning, comparative biology and taxonomic classification.</title>
        <authorList>
            <person name="Goeker M."/>
        </authorList>
    </citation>
    <scope>NUCLEOTIDE SEQUENCE</scope>
    <source>
        <strain evidence="2">DSM 107338</strain>
    </source>
</reference>
<keyword evidence="3" id="KW-1185">Reference proteome</keyword>
<dbReference type="InterPro" id="IPR025164">
    <property type="entry name" value="Toastrack_DUF4097"/>
</dbReference>
<proteinExistence type="predicted"/>
<accession>A0A9X1CKB6</accession>
<dbReference type="Gene3D" id="2.160.20.120">
    <property type="match status" value="1"/>
</dbReference>
<dbReference type="Pfam" id="PF13349">
    <property type="entry name" value="DUF4097"/>
    <property type="match status" value="1"/>
</dbReference>
<gene>
    <name evidence="2" type="ORF">J2Z64_003796</name>
</gene>
<protein>
    <submittedName>
        <fullName evidence="2">DUF4097 and DUF4098 domain-containing protein YvlB</fullName>
    </submittedName>
</protein>
<comment type="caution">
    <text evidence="2">The sequence shown here is derived from an EMBL/GenBank/DDBJ whole genome shotgun (WGS) entry which is preliminary data.</text>
</comment>
<evidence type="ECO:0000259" key="1">
    <source>
        <dbReference type="Pfam" id="PF13349"/>
    </source>
</evidence>
<sequence length="286" mass="31530">MLNIKKIAVVALALLLIGVIGSIFTVRSAVGSDVIPETIEINDEAFEQIAIKTNNATVELLPTDDQTTTVEFTGNRKNEQKYDVNANVEGNTLSVTVKEKWFKFFNFDFSLSSPTLTVYVPEKAYETIQIDTDNGRVDTRGLEANEMRLTTSNGRTSASDLDVTELQVTTNNGRIELKDIKSAVVTSEADNGEIRLENVDGKLIGRTSNGKITLITEHLDRPIEFRTSNGRINIQTENEPTNVLFDVKVDNGKVRIFGDSNWDTVIGDGDNLIKLTTNNGGITVEK</sequence>
<dbReference type="OrthoDB" id="2588856at2"/>
<dbReference type="AlphaFoldDB" id="A0A9X1CKB6"/>
<dbReference type="EMBL" id="JAGGMB010000017">
    <property type="protein sequence ID" value="MBP2079498.1"/>
    <property type="molecule type" value="Genomic_DNA"/>
</dbReference>
<organism evidence="2 3">
    <name type="scientific">Oceanobacillus polygoni</name>
    <dbReference type="NCBI Taxonomy" id="1235259"/>
    <lineage>
        <taxon>Bacteria</taxon>
        <taxon>Bacillati</taxon>
        <taxon>Bacillota</taxon>
        <taxon>Bacilli</taxon>
        <taxon>Bacillales</taxon>
        <taxon>Bacillaceae</taxon>
        <taxon>Oceanobacillus</taxon>
    </lineage>
</organism>